<name>A0A6H0XXU7_9PEZI</name>
<dbReference type="GO" id="GO:0034098">
    <property type="term" value="C:VCP-NPL4-UFD1 AAA ATPase complex"/>
    <property type="evidence" value="ECO:0007669"/>
    <property type="project" value="TreeGrafter"/>
</dbReference>
<evidence type="ECO:0000256" key="4">
    <source>
        <dbReference type="SAM" id="MobiDB-lite"/>
    </source>
</evidence>
<dbReference type="EMBL" id="CP051141">
    <property type="protein sequence ID" value="QIW99591.1"/>
    <property type="molecule type" value="Genomic_DNA"/>
</dbReference>
<feature type="domain" description="Ubiquitin fusion degradation protein UFD1 N-terminal subdomain 1" evidence="5">
    <location>
        <begin position="30"/>
        <end position="128"/>
    </location>
</feature>
<feature type="compositionally biased region" description="Basic and acidic residues" evidence="4">
    <location>
        <begin position="331"/>
        <end position="341"/>
    </location>
</feature>
<dbReference type="FunFam" id="2.40.40.50:FF:000001">
    <property type="entry name" value="Ubiquitin fusion degradation protein 1 homolog"/>
    <property type="match status" value="1"/>
</dbReference>
<dbReference type="GO" id="GO:0032182">
    <property type="term" value="F:ubiquitin-like protein binding"/>
    <property type="evidence" value="ECO:0007669"/>
    <property type="project" value="UniProtKB-ARBA"/>
</dbReference>
<dbReference type="AlphaFoldDB" id="A0A6H0XXU7"/>
<dbReference type="PANTHER" id="PTHR12555:SF13">
    <property type="entry name" value="UBIQUITIN RECOGNITION FACTOR IN ER-ASSOCIATED DEGRADATION PROTEIN 1"/>
    <property type="match status" value="1"/>
</dbReference>
<dbReference type="GO" id="GO:0031593">
    <property type="term" value="F:polyubiquitin modification-dependent protein binding"/>
    <property type="evidence" value="ECO:0007669"/>
    <property type="project" value="TreeGrafter"/>
</dbReference>
<evidence type="ECO:0000313" key="7">
    <source>
        <dbReference type="EMBL" id="QIW99591.1"/>
    </source>
</evidence>
<protein>
    <recommendedName>
        <fullName evidence="3">Ubiquitin fusion degradation protein 1</fullName>
    </recommendedName>
</protein>
<dbReference type="InterPro" id="IPR055417">
    <property type="entry name" value="UFD1_N1"/>
</dbReference>
<dbReference type="GO" id="GO:0036503">
    <property type="term" value="P:ERAD pathway"/>
    <property type="evidence" value="ECO:0007669"/>
    <property type="project" value="TreeGrafter"/>
</dbReference>
<organism evidence="7 8">
    <name type="scientific">Peltaster fructicola</name>
    <dbReference type="NCBI Taxonomy" id="286661"/>
    <lineage>
        <taxon>Eukaryota</taxon>
        <taxon>Fungi</taxon>
        <taxon>Dikarya</taxon>
        <taxon>Ascomycota</taxon>
        <taxon>Pezizomycotina</taxon>
        <taxon>Dothideomycetes</taxon>
        <taxon>Dothideomycetes incertae sedis</taxon>
        <taxon>Peltaster</taxon>
    </lineage>
</organism>
<feature type="region of interest" description="Disordered" evidence="4">
    <location>
        <begin position="331"/>
        <end position="356"/>
    </location>
</feature>
<feature type="compositionally biased region" description="Basic residues" evidence="4">
    <location>
        <begin position="272"/>
        <end position="282"/>
    </location>
</feature>
<keyword evidence="8" id="KW-1185">Reference proteome</keyword>
<dbReference type="PANTHER" id="PTHR12555">
    <property type="entry name" value="UBIQUITIN FUSION DEGRADATON PROTEIN 1"/>
    <property type="match status" value="1"/>
</dbReference>
<evidence type="ECO:0000259" key="5">
    <source>
        <dbReference type="Pfam" id="PF03152"/>
    </source>
</evidence>
<dbReference type="Proteomes" id="UP000503462">
    <property type="component" value="Chromosome 3"/>
</dbReference>
<dbReference type="InterPro" id="IPR042299">
    <property type="entry name" value="Ufd1-like_Nn"/>
</dbReference>
<evidence type="ECO:0000256" key="2">
    <source>
        <dbReference type="ARBA" id="ARBA00022786"/>
    </source>
</evidence>
<accession>A0A6H0XXU7</accession>
<feature type="domain" description="Ubiquitin fusion degradation protein UFD1 N-terminal subdomain 2" evidence="6">
    <location>
        <begin position="130"/>
        <end position="207"/>
    </location>
</feature>
<dbReference type="OrthoDB" id="422728at2759"/>
<dbReference type="Gene3D" id="3.10.330.10">
    <property type="match status" value="1"/>
</dbReference>
<proteinExistence type="inferred from homology"/>
<feature type="region of interest" description="Disordered" evidence="4">
    <location>
        <begin position="271"/>
        <end position="315"/>
    </location>
</feature>
<dbReference type="Pfam" id="PF24842">
    <property type="entry name" value="UFD1_N2"/>
    <property type="match status" value="1"/>
</dbReference>
<gene>
    <name evidence="7" type="ORF">AMS68_005109</name>
</gene>
<keyword evidence="2" id="KW-0833">Ubl conjugation pathway</keyword>
<evidence type="ECO:0000313" key="8">
    <source>
        <dbReference type="Proteomes" id="UP000503462"/>
    </source>
</evidence>
<comment type="similarity">
    <text evidence="1">Belongs to the UFD1 family.</text>
</comment>
<evidence type="ECO:0000256" key="1">
    <source>
        <dbReference type="ARBA" id="ARBA00006043"/>
    </source>
</evidence>
<dbReference type="GO" id="GO:0006511">
    <property type="term" value="P:ubiquitin-dependent protein catabolic process"/>
    <property type="evidence" value="ECO:0007669"/>
    <property type="project" value="InterPro"/>
</dbReference>
<dbReference type="Gene3D" id="2.40.40.50">
    <property type="entry name" value="Ubiquitin fusion degradation protein UFD1, N-terminal domain"/>
    <property type="match status" value="1"/>
</dbReference>
<dbReference type="InterPro" id="IPR004854">
    <property type="entry name" value="Ufd1-like"/>
</dbReference>
<reference evidence="7 8" key="1">
    <citation type="journal article" date="2016" name="Sci. Rep.">
        <title>Peltaster fructicola genome reveals evolution from an invasive phytopathogen to an ectophytic parasite.</title>
        <authorList>
            <person name="Xu C."/>
            <person name="Chen H."/>
            <person name="Gleason M.L."/>
            <person name="Xu J.R."/>
            <person name="Liu H."/>
            <person name="Zhang R."/>
            <person name="Sun G."/>
        </authorList>
    </citation>
    <scope>NUCLEOTIDE SEQUENCE [LARGE SCALE GENOMIC DNA]</scope>
    <source>
        <strain evidence="7 8">LNHT1506</strain>
    </source>
</reference>
<evidence type="ECO:0000256" key="3">
    <source>
        <dbReference type="ARBA" id="ARBA00074895"/>
    </source>
</evidence>
<sequence>MAYYFNDDGDDGMSMYQQAMMARGGRSRRFDEYYRVYPIAMMPGPEREDANHGGKMFLPASALDKLTQLHITYPMLFELINGAKSKQTHAGVLEFTAEEGRCYLPFWLMQTLLLEPGDLLQTKSTDLPPGQFIKLQPQNTNFLDISDPKAVLETAFRGFSCLTLGDVFTFNYNETVYEIAVLEVKPAGDKKAISVQETDLEVDFAPPVGYVEPQKTSGTSTPRSIGSAMAGRGGMLHTEGTMAQAINYSAIAPTSDTAVVGHAKAISNFHGGGHRLVHKKNKTGTSTPASGTVTPSPAAVSKPRTTNGPQPLRLKPGQLFFGYEIKPLKNKDAQADVEQPKKQHFQGEGQSLRKKK</sequence>
<evidence type="ECO:0000259" key="6">
    <source>
        <dbReference type="Pfam" id="PF24842"/>
    </source>
</evidence>
<dbReference type="InterPro" id="IPR055418">
    <property type="entry name" value="UFD1_N2"/>
</dbReference>
<feature type="compositionally biased region" description="Polar residues" evidence="4">
    <location>
        <begin position="283"/>
        <end position="295"/>
    </location>
</feature>
<dbReference type="Pfam" id="PF03152">
    <property type="entry name" value="UFD1_N1"/>
    <property type="match status" value="1"/>
</dbReference>